<evidence type="ECO:0000313" key="1">
    <source>
        <dbReference type="EMBL" id="MEC0273148.1"/>
    </source>
</evidence>
<organism evidence="1 2">
    <name type="scientific">Peribacillus castrilensis</name>
    <dbReference type="NCBI Taxonomy" id="2897690"/>
    <lineage>
        <taxon>Bacteria</taxon>
        <taxon>Bacillati</taxon>
        <taxon>Bacillota</taxon>
        <taxon>Bacilli</taxon>
        <taxon>Bacillales</taxon>
        <taxon>Bacillaceae</taxon>
        <taxon>Peribacillus</taxon>
    </lineage>
</organism>
<dbReference type="InterPro" id="IPR006542">
    <property type="entry name" value="DUF1093"/>
</dbReference>
<keyword evidence="2" id="KW-1185">Reference proteome</keyword>
<gene>
    <name evidence="1" type="ORF">P4706_08680</name>
</gene>
<dbReference type="Pfam" id="PF06486">
    <property type="entry name" value="DUF1093"/>
    <property type="match status" value="1"/>
</dbReference>
<dbReference type="EMBL" id="JARNBH010000008">
    <property type="protein sequence ID" value="MEC0273148.1"/>
    <property type="molecule type" value="Genomic_DNA"/>
</dbReference>
<dbReference type="RefSeq" id="WP_367406636.1">
    <property type="nucleotide sequence ID" value="NZ_JARNBH010000008.1"/>
</dbReference>
<comment type="caution">
    <text evidence="1">The sequence shown here is derived from an EMBL/GenBank/DDBJ whole genome shotgun (WGS) entry which is preliminary data.</text>
</comment>
<proteinExistence type="predicted"/>
<sequence>MKILKSLAIFSCLATFMLVGCGKKEVMYEKDYFVQIDEEAEQTNNEGQYVYNVKGFDENGNEKVVYFYVEEPYKKGTLLRLPRSLEGYTGDPEVIEADVLSKEVKKKLNL</sequence>
<dbReference type="InterPro" id="IPR036166">
    <property type="entry name" value="YxeA-like_sf"/>
</dbReference>
<evidence type="ECO:0000313" key="2">
    <source>
        <dbReference type="Proteomes" id="UP001307168"/>
    </source>
</evidence>
<protein>
    <submittedName>
        <fullName evidence="1">DUF1093 domain-containing protein</fullName>
    </submittedName>
</protein>
<name>A0AAW9NA10_9BACI</name>
<dbReference type="SUPFAM" id="SSF159121">
    <property type="entry name" value="BC4932-like"/>
    <property type="match status" value="1"/>
</dbReference>
<dbReference type="Gene3D" id="2.40.50.480">
    <property type="match status" value="1"/>
</dbReference>
<accession>A0AAW9NA10</accession>
<dbReference type="PROSITE" id="PS51257">
    <property type="entry name" value="PROKAR_LIPOPROTEIN"/>
    <property type="match status" value="1"/>
</dbReference>
<dbReference type="AlphaFoldDB" id="A0AAW9NA10"/>
<reference evidence="1 2" key="1">
    <citation type="submission" date="2023-03" db="EMBL/GenBank/DDBJ databases">
        <title>Bacillus Genome Sequencing.</title>
        <authorList>
            <person name="Dunlap C."/>
        </authorList>
    </citation>
    <scope>NUCLEOTIDE SEQUENCE [LARGE SCALE GENOMIC DNA]</scope>
    <source>
        <strain evidence="1 2">B-41290</strain>
    </source>
</reference>
<dbReference type="Proteomes" id="UP001307168">
    <property type="component" value="Unassembled WGS sequence"/>
</dbReference>